<dbReference type="Proteomes" id="UP000434172">
    <property type="component" value="Unassembled WGS sequence"/>
</dbReference>
<evidence type="ECO:0000256" key="1">
    <source>
        <dbReference type="SAM" id="MobiDB-lite"/>
    </source>
</evidence>
<accession>A0A8H3WJB0</accession>
<evidence type="ECO:0000313" key="3">
    <source>
        <dbReference type="Proteomes" id="UP000434172"/>
    </source>
</evidence>
<reference evidence="2 3" key="1">
    <citation type="submission" date="2019-12" db="EMBL/GenBank/DDBJ databases">
        <title>A genome sequence resource for the geographically widespread anthracnose pathogen Colletotrichum asianum.</title>
        <authorList>
            <person name="Meng Y."/>
        </authorList>
    </citation>
    <scope>NUCLEOTIDE SEQUENCE [LARGE SCALE GENOMIC DNA]</scope>
    <source>
        <strain evidence="2 3">ICMP 18580</strain>
    </source>
</reference>
<sequence length="270" mass="29447">MLAFLSLPDREGLDLLSRTAEGEERIGLNESRGWNYGYSGRARRGGGREGLMIDFWGCSRGAEQQLREGRGACLRRESMDDGRWTGATQGRPVTQRRGAASGTAQGSECRAGGTDTHTQQLCRTRGKEGTSGRCLLAGDCAVPGFNEGLEASNKLPMLPLCAVAASREGKAAQCKGQRATETSQQFLTSPHLSSMPPSYHTYVVPHTLQRLFALSRPPRRKCLVSKYCVVRYCSPPVSVRPLWPVFSASRTCVLCCDTCHSLTYGVGRRP</sequence>
<organism evidence="2 3">
    <name type="scientific">Colletotrichum asianum</name>
    <dbReference type="NCBI Taxonomy" id="702518"/>
    <lineage>
        <taxon>Eukaryota</taxon>
        <taxon>Fungi</taxon>
        <taxon>Dikarya</taxon>
        <taxon>Ascomycota</taxon>
        <taxon>Pezizomycotina</taxon>
        <taxon>Sordariomycetes</taxon>
        <taxon>Hypocreomycetidae</taxon>
        <taxon>Glomerellales</taxon>
        <taxon>Glomerellaceae</taxon>
        <taxon>Colletotrichum</taxon>
        <taxon>Colletotrichum gloeosporioides species complex</taxon>
    </lineage>
</organism>
<proteinExistence type="predicted"/>
<evidence type="ECO:0000313" key="2">
    <source>
        <dbReference type="EMBL" id="KAF0327330.1"/>
    </source>
</evidence>
<dbReference type="AlphaFoldDB" id="A0A8H3WJB0"/>
<dbReference type="EMBL" id="WOWK01000024">
    <property type="protein sequence ID" value="KAF0327330.1"/>
    <property type="molecule type" value="Genomic_DNA"/>
</dbReference>
<name>A0A8H3WJB0_9PEZI</name>
<gene>
    <name evidence="2" type="ORF">GQ607_005519</name>
</gene>
<protein>
    <submittedName>
        <fullName evidence="2">Uncharacterized protein</fullName>
    </submittedName>
</protein>
<comment type="caution">
    <text evidence="2">The sequence shown here is derived from an EMBL/GenBank/DDBJ whole genome shotgun (WGS) entry which is preliminary data.</text>
</comment>
<feature type="region of interest" description="Disordered" evidence="1">
    <location>
        <begin position="80"/>
        <end position="116"/>
    </location>
</feature>
<keyword evidence="3" id="KW-1185">Reference proteome</keyword>